<proteinExistence type="predicted"/>
<evidence type="ECO:0000313" key="1">
    <source>
        <dbReference type="EMBL" id="EDX74859.1"/>
    </source>
</evidence>
<gene>
    <name evidence="1" type="ORF">MC7420_733</name>
</gene>
<sequence length="55" mass="6547">MSHECYHRQYPHSSTWKTSIKERLPVSCIGDLIKEGNIFILKNPRQFTLDEAWKN</sequence>
<evidence type="ECO:0000313" key="2">
    <source>
        <dbReference type="Proteomes" id="UP000003835"/>
    </source>
</evidence>
<organism evidence="1 2">
    <name type="scientific">Coleofasciculus chthonoplastes PCC 7420</name>
    <dbReference type="NCBI Taxonomy" id="118168"/>
    <lineage>
        <taxon>Bacteria</taxon>
        <taxon>Bacillati</taxon>
        <taxon>Cyanobacteriota</taxon>
        <taxon>Cyanophyceae</taxon>
        <taxon>Coleofasciculales</taxon>
        <taxon>Coleofasciculaceae</taxon>
        <taxon>Coleofasciculus</taxon>
    </lineage>
</organism>
<dbReference type="AlphaFoldDB" id="B4VTE3"/>
<dbReference type="EMBL" id="DS989851">
    <property type="protein sequence ID" value="EDX74859.1"/>
    <property type="molecule type" value="Genomic_DNA"/>
</dbReference>
<protein>
    <submittedName>
        <fullName evidence="1">Uncharacterized protein</fullName>
    </submittedName>
</protein>
<dbReference type="HOGENOM" id="CLU_3024242_0_0_3"/>
<accession>B4VTE3</accession>
<dbReference type="Proteomes" id="UP000003835">
    <property type="component" value="Unassembled WGS sequence"/>
</dbReference>
<dbReference type="STRING" id="118168.MC7420_733"/>
<name>B4VTE3_9CYAN</name>
<keyword evidence="2" id="KW-1185">Reference proteome</keyword>
<reference evidence="1 2" key="1">
    <citation type="submission" date="2008-07" db="EMBL/GenBank/DDBJ databases">
        <authorList>
            <person name="Tandeau de Marsac N."/>
            <person name="Ferriera S."/>
            <person name="Johnson J."/>
            <person name="Kravitz S."/>
            <person name="Beeson K."/>
            <person name="Sutton G."/>
            <person name="Rogers Y.-H."/>
            <person name="Friedman R."/>
            <person name="Frazier M."/>
            <person name="Venter J.C."/>
        </authorList>
    </citation>
    <scope>NUCLEOTIDE SEQUENCE [LARGE SCALE GENOMIC DNA]</scope>
    <source>
        <strain evidence="1 2">PCC 7420</strain>
    </source>
</reference>